<dbReference type="Pfam" id="PF21981">
    <property type="entry name" value="RecX_HTH3"/>
    <property type="match status" value="1"/>
</dbReference>
<comment type="similarity">
    <text evidence="2">Belongs to the RecX family.</text>
</comment>
<evidence type="ECO:0000256" key="2">
    <source>
        <dbReference type="ARBA" id="ARBA00009695"/>
    </source>
</evidence>
<dbReference type="InterPro" id="IPR053926">
    <property type="entry name" value="RecX_HTH_1st"/>
</dbReference>
<evidence type="ECO:0000259" key="5">
    <source>
        <dbReference type="Pfam" id="PF02631"/>
    </source>
</evidence>
<dbReference type="InterPro" id="IPR036388">
    <property type="entry name" value="WH-like_DNA-bd_sf"/>
</dbReference>
<dbReference type="InterPro" id="IPR053924">
    <property type="entry name" value="RecX_HTH_2nd"/>
</dbReference>
<sequence>MKPAEETRDAYQVAVKLLSQREHSIQELRRKLARKEFSSDSIDAVVSTLQESNLVSDARYAEVFVRSRINRGDGPMKVLASLRERGIDDELIDQFLHYDDAFWISRAERALDKKFGGRLKVGEETGSDDWGKRARFLAGRGFAAEIIYRSLGPQHG</sequence>
<evidence type="ECO:0000256" key="1">
    <source>
        <dbReference type="ARBA" id="ARBA00004496"/>
    </source>
</evidence>
<dbReference type="EMBL" id="UINC01006617">
    <property type="protein sequence ID" value="SVA28634.1"/>
    <property type="molecule type" value="Genomic_DNA"/>
</dbReference>
<accession>A0A381UKX1</accession>
<feature type="domain" description="RecX second three-helical" evidence="5">
    <location>
        <begin position="56"/>
        <end position="94"/>
    </location>
</feature>
<evidence type="ECO:0000256" key="4">
    <source>
        <dbReference type="ARBA" id="ARBA00022490"/>
    </source>
</evidence>
<gene>
    <name evidence="8" type="ORF">METZ01_LOCUS81488</name>
</gene>
<feature type="domain" description="RecX first three-helical" evidence="7">
    <location>
        <begin position="10"/>
        <end position="47"/>
    </location>
</feature>
<evidence type="ECO:0000259" key="6">
    <source>
        <dbReference type="Pfam" id="PF21981"/>
    </source>
</evidence>
<dbReference type="GO" id="GO:0005737">
    <property type="term" value="C:cytoplasm"/>
    <property type="evidence" value="ECO:0007669"/>
    <property type="project" value="UniProtKB-SubCell"/>
</dbReference>
<evidence type="ECO:0000313" key="8">
    <source>
        <dbReference type="EMBL" id="SVA28634.1"/>
    </source>
</evidence>
<dbReference type="Pfam" id="PF21982">
    <property type="entry name" value="RecX_HTH1"/>
    <property type="match status" value="1"/>
</dbReference>
<dbReference type="AlphaFoldDB" id="A0A381UKX1"/>
<comment type="subcellular location">
    <subcellularLocation>
        <location evidence="1">Cytoplasm</location>
    </subcellularLocation>
</comment>
<dbReference type="Pfam" id="PF02631">
    <property type="entry name" value="RecX_HTH2"/>
    <property type="match status" value="1"/>
</dbReference>
<evidence type="ECO:0000259" key="7">
    <source>
        <dbReference type="Pfam" id="PF21982"/>
    </source>
</evidence>
<protein>
    <recommendedName>
        <fullName evidence="3">Regulatory protein RecX</fullName>
    </recommendedName>
</protein>
<dbReference type="Gene3D" id="1.10.10.10">
    <property type="entry name" value="Winged helix-like DNA-binding domain superfamily/Winged helix DNA-binding domain"/>
    <property type="match status" value="3"/>
</dbReference>
<feature type="domain" description="RecX third three-helical" evidence="6">
    <location>
        <begin position="106"/>
        <end position="149"/>
    </location>
</feature>
<proteinExistence type="inferred from homology"/>
<dbReference type="PANTHER" id="PTHR33602:SF1">
    <property type="entry name" value="REGULATORY PROTEIN RECX FAMILY PROTEIN"/>
    <property type="match status" value="1"/>
</dbReference>
<dbReference type="InterPro" id="IPR053925">
    <property type="entry name" value="RecX_HTH_3rd"/>
</dbReference>
<evidence type="ECO:0000256" key="3">
    <source>
        <dbReference type="ARBA" id="ARBA00018111"/>
    </source>
</evidence>
<organism evidence="8">
    <name type="scientific">marine metagenome</name>
    <dbReference type="NCBI Taxonomy" id="408172"/>
    <lineage>
        <taxon>unclassified sequences</taxon>
        <taxon>metagenomes</taxon>
        <taxon>ecological metagenomes</taxon>
    </lineage>
</organism>
<keyword evidence="4" id="KW-0963">Cytoplasm</keyword>
<name>A0A381UKX1_9ZZZZ</name>
<dbReference type="PANTHER" id="PTHR33602">
    <property type="entry name" value="REGULATORY PROTEIN RECX FAMILY PROTEIN"/>
    <property type="match status" value="1"/>
</dbReference>
<dbReference type="InterPro" id="IPR003783">
    <property type="entry name" value="Regulatory_RecX"/>
</dbReference>
<dbReference type="HAMAP" id="MF_01114">
    <property type="entry name" value="RecX"/>
    <property type="match status" value="1"/>
</dbReference>
<dbReference type="GO" id="GO:0006282">
    <property type="term" value="P:regulation of DNA repair"/>
    <property type="evidence" value="ECO:0007669"/>
    <property type="project" value="InterPro"/>
</dbReference>
<reference evidence="8" key="1">
    <citation type="submission" date="2018-05" db="EMBL/GenBank/DDBJ databases">
        <authorList>
            <person name="Lanie J.A."/>
            <person name="Ng W.-L."/>
            <person name="Kazmierczak K.M."/>
            <person name="Andrzejewski T.M."/>
            <person name="Davidsen T.M."/>
            <person name="Wayne K.J."/>
            <person name="Tettelin H."/>
            <person name="Glass J.I."/>
            <person name="Rusch D."/>
            <person name="Podicherti R."/>
            <person name="Tsui H.-C.T."/>
            <person name="Winkler M.E."/>
        </authorList>
    </citation>
    <scope>NUCLEOTIDE SEQUENCE</scope>
</reference>